<keyword evidence="4 5" id="KW-0472">Membrane</keyword>
<keyword evidence="2 5" id="KW-0812">Transmembrane</keyword>
<evidence type="ECO:0000256" key="5">
    <source>
        <dbReference type="SAM" id="Phobius"/>
    </source>
</evidence>
<protein>
    <submittedName>
        <fullName evidence="6">DoxX-like family protein</fullName>
    </submittedName>
</protein>
<reference evidence="6 7" key="1">
    <citation type="submission" date="2015-01" db="EMBL/GenBank/DDBJ databases">
        <title>Paenibacillus swuensis/DY6/whole genome sequencing.</title>
        <authorList>
            <person name="Kim M.K."/>
            <person name="Srinivasan S."/>
            <person name="Lee J.-J."/>
        </authorList>
    </citation>
    <scope>NUCLEOTIDE SEQUENCE [LARGE SCALE GENOMIC DNA]</scope>
    <source>
        <strain evidence="6 7">DY6</strain>
    </source>
</reference>
<dbReference type="Pfam" id="PF13564">
    <property type="entry name" value="DoxX_2"/>
    <property type="match status" value="1"/>
</dbReference>
<feature type="transmembrane region" description="Helical" evidence="5">
    <location>
        <begin position="72"/>
        <end position="91"/>
    </location>
</feature>
<evidence type="ECO:0000313" key="7">
    <source>
        <dbReference type="Proteomes" id="UP000076927"/>
    </source>
</evidence>
<evidence type="ECO:0000256" key="4">
    <source>
        <dbReference type="ARBA" id="ARBA00023136"/>
    </source>
</evidence>
<accession>A0A172TDT6</accession>
<keyword evidence="7" id="KW-1185">Reference proteome</keyword>
<evidence type="ECO:0000256" key="3">
    <source>
        <dbReference type="ARBA" id="ARBA00022989"/>
    </source>
</evidence>
<proteinExistence type="predicted"/>
<evidence type="ECO:0000313" key="6">
    <source>
        <dbReference type="EMBL" id="ANE45199.1"/>
    </source>
</evidence>
<dbReference type="PATRIC" id="fig|1178515.4.peg.247"/>
<dbReference type="OrthoDB" id="7960583at2"/>
<feature type="transmembrane region" description="Helical" evidence="5">
    <location>
        <begin position="45"/>
        <end position="65"/>
    </location>
</feature>
<feature type="transmembrane region" description="Helical" evidence="5">
    <location>
        <begin position="7"/>
        <end position="25"/>
    </location>
</feature>
<feature type="transmembrane region" description="Helical" evidence="5">
    <location>
        <begin position="97"/>
        <end position="115"/>
    </location>
</feature>
<organism evidence="6 7">
    <name type="scientific">Paenibacillus swuensis</name>
    <dbReference type="NCBI Taxonomy" id="1178515"/>
    <lineage>
        <taxon>Bacteria</taxon>
        <taxon>Bacillati</taxon>
        <taxon>Bacillota</taxon>
        <taxon>Bacilli</taxon>
        <taxon>Bacillales</taxon>
        <taxon>Paenibacillaceae</taxon>
        <taxon>Paenibacillus</taxon>
    </lineage>
</organism>
<dbReference type="KEGG" id="pswu:SY83_01365"/>
<dbReference type="Proteomes" id="UP000076927">
    <property type="component" value="Chromosome"/>
</dbReference>
<dbReference type="PIRSF" id="PIRSF030066">
    <property type="entry name" value="UCP030066"/>
    <property type="match status" value="1"/>
</dbReference>
<evidence type="ECO:0000256" key="2">
    <source>
        <dbReference type="ARBA" id="ARBA00022692"/>
    </source>
</evidence>
<dbReference type="GO" id="GO:0016020">
    <property type="term" value="C:membrane"/>
    <property type="evidence" value="ECO:0007669"/>
    <property type="project" value="UniProtKB-SubCell"/>
</dbReference>
<evidence type="ECO:0000256" key="1">
    <source>
        <dbReference type="ARBA" id="ARBA00004141"/>
    </source>
</evidence>
<dbReference type="RefSeq" id="WP_068603542.1">
    <property type="nucleotide sequence ID" value="NZ_CP011388.1"/>
</dbReference>
<comment type="subcellular location">
    <subcellularLocation>
        <location evidence="1">Membrane</location>
        <topology evidence="1">Multi-pass membrane protein</topology>
    </subcellularLocation>
</comment>
<dbReference type="InterPro" id="IPR016944">
    <property type="entry name" value="UCP030066"/>
</dbReference>
<name>A0A172TDT6_9BACL</name>
<keyword evidence="3 5" id="KW-1133">Transmembrane helix</keyword>
<gene>
    <name evidence="6" type="ORF">SY83_01365</name>
</gene>
<dbReference type="STRING" id="1178515.SY83_01365"/>
<dbReference type="AlphaFoldDB" id="A0A172TDT6"/>
<sequence length="137" mass="15006">MRKQTILYWIFTSIVILLMGVGSIPNIISSPQSVELMEHLGYQPYLLPFLGVAKLLGVLAILIPGYPRIKEWAYAGFVFDLTGAMYSTIAVGDINGGLIVFIVGYIAVAGSYIYYHKRLKASSTQFEANVGLNLAAK</sequence>
<dbReference type="EMBL" id="CP011388">
    <property type="protein sequence ID" value="ANE45199.1"/>
    <property type="molecule type" value="Genomic_DNA"/>
</dbReference>
<dbReference type="InterPro" id="IPR032808">
    <property type="entry name" value="DoxX"/>
</dbReference>